<reference evidence="2" key="1">
    <citation type="submission" date="2024-01" db="EMBL/GenBank/DDBJ databases">
        <authorList>
            <person name="Webb A."/>
        </authorList>
    </citation>
    <scope>NUCLEOTIDE SEQUENCE</scope>
    <source>
        <strain evidence="2">Pm1</strain>
    </source>
</reference>
<gene>
    <name evidence="2" type="ORF">PM001_LOCUS29803</name>
</gene>
<accession>A0AAV1VGX6</accession>
<evidence type="ECO:0000313" key="3">
    <source>
        <dbReference type="Proteomes" id="UP001162060"/>
    </source>
</evidence>
<comment type="caution">
    <text evidence="2">The sequence shown here is derived from an EMBL/GenBank/DDBJ whole genome shotgun (WGS) entry which is preliminary data.</text>
</comment>
<evidence type="ECO:0000313" key="2">
    <source>
        <dbReference type="EMBL" id="CAK7944653.1"/>
    </source>
</evidence>
<evidence type="ECO:0000256" key="1">
    <source>
        <dbReference type="SAM" id="MobiDB-lite"/>
    </source>
</evidence>
<feature type="compositionally biased region" description="Low complexity" evidence="1">
    <location>
        <begin position="307"/>
        <end position="317"/>
    </location>
</feature>
<sequence>MSAPTPSGASGAAVANKNSPHLHSVASSLRSCLDGMLPDNLRNDGLSFQQHLLQQKSRLQTEKNSWRFGLNYLFETLKQHKDWYARNQQFVQLRKDVRRFETHVSTVRTILAESVSKLDLEAGLRGAELEGRVGAYKIMFEVTKIVSSLSRPLVKLQILKPNEASLSIYCDTFVLDIVLSGGDGAVETASLTTVEKDQSSQFPDRDEDLLASLKLLAHGDSASFTEKLNRLINRAELAVKFPSMSFEQLELELFTKATEACNHQQYWTVKRAVEGVRLLFKDPFVCLPVVEPPHKRIKTDDDTRTGVASSAANAAAVDRNDRSDGDVDEPSISTHTDVLSPLANGEWSGSISFIEWRGDVALHVVADIPLVMAGQQARKLALVIMRKHVDVAATAPKDVHEDERLFNEFVSWTTPDGKKPVSPRLHFARDHSMCSVFPSRSSLAMRQEYTLTTKEISGGLNLHSFPMPLVNASLDTLANVFQICGRSLLFHALLLSAFGSRCNVFGQRISAENDDAVNAHIKVDVAAAERITMNTGDLLGAGRQVLIELNTQPDCSLELSVKYQTEVTPAPPLENAVTLQKLVDTCHSIPLLTYYALKRAVQVENGPSSAAAAGANGEDCDGIAALEGDLSVAMKMEGESMLLDEMDMF</sequence>
<evidence type="ECO:0008006" key="4">
    <source>
        <dbReference type="Google" id="ProtNLM"/>
    </source>
</evidence>
<dbReference type="EMBL" id="CAKLBY020000309">
    <property type="protein sequence ID" value="CAK7944653.1"/>
    <property type="molecule type" value="Genomic_DNA"/>
</dbReference>
<feature type="region of interest" description="Disordered" evidence="1">
    <location>
        <begin position="297"/>
        <end position="333"/>
    </location>
</feature>
<dbReference type="Proteomes" id="UP001162060">
    <property type="component" value="Unassembled WGS sequence"/>
</dbReference>
<protein>
    <recommendedName>
        <fullName evidence="4">Mediator of RNA polymerase II transcription subunit 1</fullName>
    </recommendedName>
</protein>
<name>A0AAV1VGX6_9STRA</name>
<proteinExistence type="predicted"/>
<organism evidence="2 3">
    <name type="scientific">Peronospora matthiolae</name>
    <dbReference type="NCBI Taxonomy" id="2874970"/>
    <lineage>
        <taxon>Eukaryota</taxon>
        <taxon>Sar</taxon>
        <taxon>Stramenopiles</taxon>
        <taxon>Oomycota</taxon>
        <taxon>Peronosporomycetes</taxon>
        <taxon>Peronosporales</taxon>
        <taxon>Peronosporaceae</taxon>
        <taxon>Peronospora</taxon>
    </lineage>
</organism>
<dbReference type="AlphaFoldDB" id="A0AAV1VGX6"/>